<evidence type="ECO:0000313" key="1">
    <source>
        <dbReference type="EMBL" id="CAA9281504.1"/>
    </source>
</evidence>
<dbReference type="EMBL" id="CADCTH010000465">
    <property type="protein sequence ID" value="CAA9281504.1"/>
    <property type="molecule type" value="Genomic_DNA"/>
</dbReference>
<sequence length="132" mass="13303">GSGLVGPAAAPRDRELADAAGTSVGGLLARHARFAGSWLGVADTAAPGPLQVAVVSADHTEGRAGRDRLADTARRHAPGGAVVVAGELDADGVLLLADRPLVDGAPAAYVCRGFVCDRPRTDFDDLAVALAR</sequence>
<gene>
    <name evidence="1" type="ORF">AVDCRST_MAG54-3638</name>
</gene>
<feature type="non-terminal residue" evidence="1">
    <location>
        <position position="1"/>
    </location>
</feature>
<reference evidence="1" key="1">
    <citation type="submission" date="2020-02" db="EMBL/GenBank/DDBJ databases">
        <authorList>
            <person name="Meier V. D."/>
        </authorList>
    </citation>
    <scope>NUCLEOTIDE SEQUENCE</scope>
    <source>
        <strain evidence="1">AVDCRST_MAG54</strain>
    </source>
</reference>
<name>A0A6J4JLF7_9PSEU</name>
<accession>A0A6J4JLF7</accession>
<protein>
    <submittedName>
        <fullName evidence="1">Uncharacterized protein YyaL</fullName>
    </submittedName>
</protein>
<dbReference type="AlphaFoldDB" id="A0A6J4JLF7"/>
<organism evidence="1">
    <name type="scientific">uncultured Actinomycetospora sp</name>
    <dbReference type="NCBI Taxonomy" id="1135996"/>
    <lineage>
        <taxon>Bacteria</taxon>
        <taxon>Bacillati</taxon>
        <taxon>Actinomycetota</taxon>
        <taxon>Actinomycetes</taxon>
        <taxon>Pseudonocardiales</taxon>
        <taxon>Pseudonocardiaceae</taxon>
        <taxon>Actinomycetospora</taxon>
        <taxon>environmental samples</taxon>
    </lineage>
</organism>
<proteinExistence type="predicted"/>